<dbReference type="GO" id="GO:0016491">
    <property type="term" value="F:oxidoreductase activity"/>
    <property type="evidence" value="ECO:0007669"/>
    <property type="project" value="UniProtKB-KW"/>
</dbReference>
<proteinExistence type="predicted"/>
<dbReference type="Gene3D" id="3.40.50.720">
    <property type="entry name" value="NAD(P)-binding Rossmann-like Domain"/>
    <property type="match status" value="1"/>
</dbReference>
<sequence length="339" mass="37784">MFTWFEFFRNQREKLPIPIGDFTGKTVIVTGANIGTGLEAARHFARLGAAKLILACRSTEKGEAARREILETTSTTTAQDLAIEVWQVDLSAFDSVKEFCRRVNETLDRVDVVIENAGVSLAQFESGVDGYDTIITVNVISTFLMALLLLPKLRETAARFNVMPRLVLVASEIHYVCKFNEKSAPSIFNAFNTVDNFTDRYGSSKLMMLMLARELARQTSQSSATGASPVVINAPSPGFCSSSFFRNVPFPYSVMIAFLLFLFGRSSEMGSRALVHAATTAEDTHGDFLMNCRVYEPKPFVEAENGKRTQERLWAELLEILETVEPGISHNVMFKREDT</sequence>
<dbReference type="SUPFAM" id="SSF51735">
    <property type="entry name" value="NAD(P)-binding Rossmann-fold domains"/>
    <property type="match status" value="1"/>
</dbReference>
<gene>
    <name evidence="2" type="ORF">B0H66DRAFT_512661</name>
</gene>
<dbReference type="PRINTS" id="PR00081">
    <property type="entry name" value="GDHRDH"/>
</dbReference>
<name>A0AAE0IJN7_9PEZI</name>
<dbReference type="PANTHER" id="PTHR43157">
    <property type="entry name" value="PHOSPHATIDYLINOSITOL-GLYCAN BIOSYNTHESIS CLASS F PROTEIN-RELATED"/>
    <property type="match status" value="1"/>
</dbReference>
<evidence type="ECO:0000313" key="2">
    <source>
        <dbReference type="EMBL" id="KAK3326275.1"/>
    </source>
</evidence>
<comment type="caution">
    <text evidence="2">The sequence shown here is derived from an EMBL/GenBank/DDBJ whole genome shotgun (WGS) entry which is preliminary data.</text>
</comment>
<reference evidence="2" key="1">
    <citation type="journal article" date="2023" name="Mol. Phylogenet. Evol.">
        <title>Genome-scale phylogeny and comparative genomics of the fungal order Sordariales.</title>
        <authorList>
            <person name="Hensen N."/>
            <person name="Bonometti L."/>
            <person name="Westerberg I."/>
            <person name="Brannstrom I.O."/>
            <person name="Guillou S."/>
            <person name="Cros-Aarteil S."/>
            <person name="Calhoun S."/>
            <person name="Haridas S."/>
            <person name="Kuo A."/>
            <person name="Mondo S."/>
            <person name="Pangilinan J."/>
            <person name="Riley R."/>
            <person name="LaButti K."/>
            <person name="Andreopoulos B."/>
            <person name="Lipzen A."/>
            <person name="Chen C."/>
            <person name="Yan M."/>
            <person name="Daum C."/>
            <person name="Ng V."/>
            <person name="Clum A."/>
            <person name="Steindorff A."/>
            <person name="Ohm R.A."/>
            <person name="Martin F."/>
            <person name="Silar P."/>
            <person name="Natvig D.O."/>
            <person name="Lalanne C."/>
            <person name="Gautier V."/>
            <person name="Ament-Velasquez S.L."/>
            <person name="Kruys A."/>
            <person name="Hutchinson M.I."/>
            <person name="Powell A.J."/>
            <person name="Barry K."/>
            <person name="Miller A.N."/>
            <person name="Grigoriev I.V."/>
            <person name="Debuchy R."/>
            <person name="Gladieux P."/>
            <person name="Hiltunen Thoren M."/>
            <person name="Johannesson H."/>
        </authorList>
    </citation>
    <scope>NUCLEOTIDE SEQUENCE</scope>
    <source>
        <strain evidence="2">CBS 118394</strain>
    </source>
</reference>
<dbReference type="Pfam" id="PF00106">
    <property type="entry name" value="adh_short"/>
    <property type="match status" value="1"/>
</dbReference>
<organism evidence="2 3">
    <name type="scientific">Apodospora peruviana</name>
    <dbReference type="NCBI Taxonomy" id="516989"/>
    <lineage>
        <taxon>Eukaryota</taxon>
        <taxon>Fungi</taxon>
        <taxon>Dikarya</taxon>
        <taxon>Ascomycota</taxon>
        <taxon>Pezizomycotina</taxon>
        <taxon>Sordariomycetes</taxon>
        <taxon>Sordariomycetidae</taxon>
        <taxon>Sordariales</taxon>
        <taxon>Lasiosphaeriaceae</taxon>
        <taxon>Apodospora</taxon>
    </lineage>
</organism>
<dbReference type="PANTHER" id="PTHR43157:SF31">
    <property type="entry name" value="PHOSPHATIDYLINOSITOL-GLYCAN BIOSYNTHESIS CLASS F PROTEIN"/>
    <property type="match status" value="1"/>
</dbReference>
<evidence type="ECO:0000256" key="1">
    <source>
        <dbReference type="ARBA" id="ARBA00023002"/>
    </source>
</evidence>
<protein>
    <submittedName>
        <fullName evidence="2">Short-chain dehydrogenase/reductase-like protein</fullName>
    </submittedName>
</protein>
<dbReference type="AlphaFoldDB" id="A0AAE0IJN7"/>
<accession>A0AAE0IJN7</accession>
<keyword evidence="3" id="KW-1185">Reference proteome</keyword>
<dbReference type="Proteomes" id="UP001283341">
    <property type="component" value="Unassembled WGS sequence"/>
</dbReference>
<evidence type="ECO:0000313" key="3">
    <source>
        <dbReference type="Proteomes" id="UP001283341"/>
    </source>
</evidence>
<dbReference type="EMBL" id="JAUEDM010000002">
    <property type="protein sequence ID" value="KAK3326275.1"/>
    <property type="molecule type" value="Genomic_DNA"/>
</dbReference>
<keyword evidence="1" id="KW-0560">Oxidoreductase</keyword>
<dbReference type="InterPro" id="IPR002347">
    <property type="entry name" value="SDR_fam"/>
</dbReference>
<reference evidence="2" key="2">
    <citation type="submission" date="2023-06" db="EMBL/GenBank/DDBJ databases">
        <authorList>
            <consortium name="Lawrence Berkeley National Laboratory"/>
            <person name="Haridas S."/>
            <person name="Hensen N."/>
            <person name="Bonometti L."/>
            <person name="Westerberg I."/>
            <person name="Brannstrom I.O."/>
            <person name="Guillou S."/>
            <person name="Cros-Aarteil S."/>
            <person name="Calhoun S."/>
            <person name="Kuo A."/>
            <person name="Mondo S."/>
            <person name="Pangilinan J."/>
            <person name="Riley R."/>
            <person name="Labutti K."/>
            <person name="Andreopoulos B."/>
            <person name="Lipzen A."/>
            <person name="Chen C."/>
            <person name="Yanf M."/>
            <person name="Daum C."/>
            <person name="Ng V."/>
            <person name="Clum A."/>
            <person name="Steindorff A."/>
            <person name="Ohm R."/>
            <person name="Martin F."/>
            <person name="Silar P."/>
            <person name="Natvig D."/>
            <person name="Lalanne C."/>
            <person name="Gautier V."/>
            <person name="Ament-Velasquez S.L."/>
            <person name="Kruys A."/>
            <person name="Hutchinson M.I."/>
            <person name="Powell A.J."/>
            <person name="Barry K."/>
            <person name="Miller A.N."/>
            <person name="Grigoriev I.V."/>
            <person name="Debuchy R."/>
            <person name="Gladieux P."/>
            <person name="Thoren M.H."/>
            <person name="Johannesson H."/>
        </authorList>
    </citation>
    <scope>NUCLEOTIDE SEQUENCE</scope>
    <source>
        <strain evidence="2">CBS 118394</strain>
    </source>
</reference>
<dbReference type="InterPro" id="IPR036291">
    <property type="entry name" value="NAD(P)-bd_dom_sf"/>
</dbReference>